<dbReference type="Gene3D" id="2.130.10.10">
    <property type="entry name" value="YVTN repeat-like/Quinoprotein amine dehydrogenase"/>
    <property type="match status" value="2"/>
</dbReference>
<feature type="domain" description="DUF11" evidence="1">
    <location>
        <begin position="337"/>
        <end position="452"/>
    </location>
</feature>
<dbReference type="Gene3D" id="2.60.40.10">
    <property type="entry name" value="Immunoglobulins"/>
    <property type="match status" value="2"/>
</dbReference>
<dbReference type="InterPro" id="IPR015943">
    <property type="entry name" value="WD40/YVTN_repeat-like_dom_sf"/>
</dbReference>
<dbReference type="SUPFAM" id="SSF51120">
    <property type="entry name" value="beta-Roll"/>
    <property type="match status" value="1"/>
</dbReference>
<evidence type="ECO:0000259" key="1">
    <source>
        <dbReference type="Pfam" id="PF01345"/>
    </source>
</evidence>
<dbReference type="SUPFAM" id="SSF51004">
    <property type="entry name" value="C-terminal (heme d1) domain of cytochrome cd1-nitrite reductase"/>
    <property type="match status" value="1"/>
</dbReference>
<dbReference type="InterPro" id="IPR011964">
    <property type="entry name" value="YVTN_b-propeller_repeat"/>
</dbReference>
<dbReference type="Gene3D" id="2.150.10.10">
    <property type="entry name" value="Serralysin-like metalloprotease, C-terminal"/>
    <property type="match status" value="1"/>
</dbReference>
<organism evidence="2 3">
    <name type="scientific">Paractinoplanes durhamensis</name>
    <dbReference type="NCBI Taxonomy" id="113563"/>
    <lineage>
        <taxon>Bacteria</taxon>
        <taxon>Bacillati</taxon>
        <taxon>Actinomycetota</taxon>
        <taxon>Actinomycetes</taxon>
        <taxon>Micromonosporales</taxon>
        <taxon>Micromonosporaceae</taxon>
        <taxon>Paractinoplanes</taxon>
    </lineage>
</organism>
<reference evidence="2 3" key="1">
    <citation type="submission" date="2021-01" db="EMBL/GenBank/DDBJ databases">
        <title>Whole genome shotgun sequence of Actinoplanes durhamensis NBRC 14914.</title>
        <authorList>
            <person name="Komaki H."/>
            <person name="Tamura T."/>
        </authorList>
    </citation>
    <scope>NUCLEOTIDE SEQUENCE [LARGE SCALE GENOMIC DNA]</scope>
    <source>
        <strain evidence="2 3">NBRC 14914</strain>
    </source>
</reference>
<gene>
    <name evidence="2" type="ORF">Adu01nite_30530</name>
</gene>
<comment type="caution">
    <text evidence="2">The sequence shown here is derived from an EMBL/GenBank/DDBJ whole genome shotgun (WGS) entry which is preliminary data.</text>
</comment>
<dbReference type="InterPro" id="IPR011049">
    <property type="entry name" value="Serralysin-like_metalloprot_C"/>
</dbReference>
<feature type="domain" description="DUF11" evidence="1">
    <location>
        <begin position="466"/>
        <end position="579"/>
    </location>
</feature>
<dbReference type="Proteomes" id="UP000637628">
    <property type="component" value="Unassembled WGS sequence"/>
</dbReference>
<dbReference type="InterPro" id="IPR051200">
    <property type="entry name" value="Host-pathogen_enzymatic-act"/>
</dbReference>
<dbReference type="InterPro" id="IPR001343">
    <property type="entry name" value="Hemolysn_Ca-bd"/>
</dbReference>
<dbReference type="Pfam" id="PF00353">
    <property type="entry name" value="HemolysinCabind"/>
    <property type="match status" value="2"/>
</dbReference>
<dbReference type="InterPro" id="IPR011048">
    <property type="entry name" value="Haem_d1_sf"/>
</dbReference>
<dbReference type="InterPro" id="IPR018511">
    <property type="entry name" value="Hemolysin-typ_Ca-bd_CS"/>
</dbReference>
<dbReference type="PRINTS" id="PR00313">
    <property type="entry name" value="CABNDNGRPT"/>
</dbReference>
<accession>A0ABQ3YVX3</accession>
<dbReference type="NCBIfam" id="TIGR02276">
    <property type="entry name" value="beta_rpt_yvtn"/>
    <property type="match status" value="2"/>
</dbReference>
<dbReference type="EMBL" id="BOML01000025">
    <property type="protein sequence ID" value="GIE01703.1"/>
    <property type="molecule type" value="Genomic_DNA"/>
</dbReference>
<dbReference type="InterPro" id="IPR013783">
    <property type="entry name" value="Ig-like_fold"/>
</dbReference>
<keyword evidence="3" id="KW-1185">Reference proteome</keyword>
<dbReference type="InterPro" id="IPR001434">
    <property type="entry name" value="OmcB-like_DUF11"/>
</dbReference>
<dbReference type="PANTHER" id="PTHR47197:SF3">
    <property type="entry name" value="DIHYDRO-HEME D1 DEHYDROGENASE"/>
    <property type="match status" value="1"/>
</dbReference>
<protein>
    <recommendedName>
        <fullName evidence="1">DUF11 domain-containing protein</fullName>
    </recommendedName>
</protein>
<dbReference type="PANTHER" id="PTHR47197">
    <property type="entry name" value="PROTEIN NIRF"/>
    <property type="match status" value="1"/>
</dbReference>
<evidence type="ECO:0000313" key="2">
    <source>
        <dbReference type="EMBL" id="GIE01703.1"/>
    </source>
</evidence>
<evidence type="ECO:0000313" key="3">
    <source>
        <dbReference type="Proteomes" id="UP000637628"/>
    </source>
</evidence>
<dbReference type="PROSITE" id="PS00330">
    <property type="entry name" value="HEMOLYSIN_CALCIUM"/>
    <property type="match status" value="2"/>
</dbReference>
<proteinExistence type="predicted"/>
<dbReference type="RefSeq" id="WP_203727471.1">
    <property type="nucleotide sequence ID" value="NZ_BAAATX010000005.1"/>
</dbReference>
<dbReference type="Pfam" id="PF01345">
    <property type="entry name" value="DUF11"/>
    <property type="match status" value="2"/>
</dbReference>
<name>A0ABQ3YVX3_9ACTN</name>
<sequence>MPNTYAPTPGGPRLPLAAVMLLLAGMISVALPASPAAAAVVTRTLAYFVGLANDQPRVKVVDTATDAVVDTIALPANALDVAVAPGGRSAYVVSHISDAVFKIDTATNAVVKTIPVGSSPRQIAFTKSGAKAYVTNGSGGTVSVIDTATDTVSRTITVGNLPYGVLAVPNDRLYVANNSGDEMTVIDTVTDTVSGTIPVRNAVRMGITPDGSRVYVTSPNSTSVRMINTSTMSEEGAVEAGPGPLAVVVTRDGTRAYVSHNTDQISVIDTATDAVTSIPAAYAIDADITPDGRRIYFAMTGTAAVLDTATNKLDKFSIGLDYSQAVAIATVTAPSADLIVTTTSSADPVEVGTTYTYSAAVTDNSADPAAGVKATLTFAGDARTIHSVSVGQGSCTAPAPVITCDLGSLAGGKTATITVMVKPQAAGSISVTAVVSADTDDPIAKNNTSTTSTRITAAPLPPPAADLSVVTTDSADPVALAGTFVSTSKVTNKGLSPATAVTAAVTLTGSAALVLDAAGSQGTCSIAGSVVTCDVGNLAKDATATITLTVEPQATGVITATAKTAGSPADPVPANNTAAQPTTVNNAFGCTIVGTAGNNILLGSAGNDVICLLGGNDTVNSFRGNDVIHGGSGNDRVQADTGNDTLYGGPGNDILSGGPGFDRIDGGPGRDICTAGEIKVNCP</sequence>